<evidence type="ECO:0000313" key="3">
    <source>
        <dbReference type="EMBL" id="GLK03191.1"/>
    </source>
</evidence>
<keyword evidence="1" id="KW-0812">Transmembrane</keyword>
<proteinExistence type="predicted"/>
<evidence type="ECO:0000259" key="2">
    <source>
        <dbReference type="Pfam" id="PF07331"/>
    </source>
</evidence>
<feature type="transmembrane region" description="Helical" evidence="1">
    <location>
        <begin position="74"/>
        <end position="90"/>
    </location>
</feature>
<reference evidence="3" key="2">
    <citation type="submission" date="2023-01" db="EMBL/GenBank/DDBJ databases">
        <authorList>
            <person name="Sun Q."/>
            <person name="Evtushenko L."/>
        </authorList>
    </citation>
    <scope>NUCLEOTIDE SEQUENCE</scope>
    <source>
        <strain evidence="3">VKM Ac-1958</strain>
    </source>
</reference>
<feature type="transmembrane region" description="Helical" evidence="1">
    <location>
        <begin position="35"/>
        <end position="53"/>
    </location>
</feature>
<feature type="transmembrane region" description="Helical" evidence="1">
    <location>
        <begin position="96"/>
        <end position="113"/>
    </location>
</feature>
<organism evidence="3 4">
    <name type="scientific">Microbacterium keratanolyticum</name>
    <dbReference type="NCBI Taxonomy" id="67574"/>
    <lineage>
        <taxon>Bacteria</taxon>
        <taxon>Bacillati</taxon>
        <taxon>Actinomycetota</taxon>
        <taxon>Actinomycetes</taxon>
        <taxon>Micrococcales</taxon>
        <taxon>Microbacteriaceae</taxon>
        <taxon>Microbacterium</taxon>
    </lineage>
</organism>
<gene>
    <name evidence="3" type="ORF">GCM10017596_29060</name>
</gene>
<evidence type="ECO:0000256" key="1">
    <source>
        <dbReference type="SAM" id="Phobius"/>
    </source>
</evidence>
<dbReference type="Pfam" id="PF07331">
    <property type="entry name" value="TctB"/>
    <property type="match status" value="1"/>
</dbReference>
<dbReference type="RefSeq" id="WP_271171607.1">
    <property type="nucleotide sequence ID" value="NZ_BAAAUM010000002.1"/>
</dbReference>
<dbReference type="AlphaFoldDB" id="A0A9W6HUI9"/>
<evidence type="ECO:0000313" key="4">
    <source>
        <dbReference type="Proteomes" id="UP001142325"/>
    </source>
</evidence>
<name>A0A9W6HUI9_9MICO</name>
<keyword evidence="1" id="KW-1133">Transmembrane helix</keyword>
<accession>A0A9W6HUI9</accession>
<protein>
    <recommendedName>
        <fullName evidence="2">DUF1468 domain-containing protein</fullName>
    </recommendedName>
</protein>
<keyword evidence="4" id="KW-1185">Reference proteome</keyword>
<dbReference type="Proteomes" id="UP001142325">
    <property type="component" value="Unassembled WGS sequence"/>
</dbReference>
<dbReference type="InterPro" id="IPR009936">
    <property type="entry name" value="DUF1468"/>
</dbReference>
<reference evidence="3" key="1">
    <citation type="journal article" date="2014" name="Int. J. Syst. Evol. Microbiol.">
        <title>Complete genome sequence of Corynebacterium casei LMG S-19264T (=DSM 44701T), isolated from a smear-ripened cheese.</title>
        <authorList>
            <consortium name="US DOE Joint Genome Institute (JGI-PGF)"/>
            <person name="Walter F."/>
            <person name="Albersmeier A."/>
            <person name="Kalinowski J."/>
            <person name="Ruckert C."/>
        </authorList>
    </citation>
    <scope>NUCLEOTIDE SEQUENCE</scope>
    <source>
        <strain evidence="3">VKM Ac-1958</strain>
    </source>
</reference>
<comment type="caution">
    <text evidence="3">The sequence shown here is derived from an EMBL/GenBank/DDBJ whole genome shotgun (WGS) entry which is preliminary data.</text>
</comment>
<dbReference type="EMBL" id="BSET01000002">
    <property type="protein sequence ID" value="GLK03191.1"/>
    <property type="molecule type" value="Genomic_DNA"/>
</dbReference>
<sequence length="155" mass="16385">MFAVLMLTLGVFALVGVFGIRVPVGAQVGPTVFPLVVSILLLAASAAVIVGIFRGQRVELEEGEDIDESMSTDWLTLAKIVALIVAHLLLLEPIGWAPSAAILFGGVAWSLGAKRWWMAFLVGLLVALSVQIVFGGLLGLSLPWGPLFGWLGGMF</sequence>
<feature type="transmembrane region" description="Helical" evidence="1">
    <location>
        <begin position="120"/>
        <end position="144"/>
    </location>
</feature>
<keyword evidence="1" id="KW-0472">Membrane</keyword>
<feature type="domain" description="DUF1468" evidence="2">
    <location>
        <begin position="3"/>
        <end position="143"/>
    </location>
</feature>